<dbReference type="Gene3D" id="3.40.50.410">
    <property type="entry name" value="von Willebrand factor, type A domain"/>
    <property type="match status" value="1"/>
</dbReference>
<proteinExistence type="predicted"/>
<evidence type="ECO:0000313" key="1">
    <source>
        <dbReference type="EMBL" id="CAE0370048.1"/>
    </source>
</evidence>
<reference evidence="1" key="1">
    <citation type="submission" date="2021-01" db="EMBL/GenBank/DDBJ databases">
        <authorList>
            <person name="Corre E."/>
            <person name="Pelletier E."/>
            <person name="Niang G."/>
            <person name="Scheremetjew M."/>
            <person name="Finn R."/>
            <person name="Kale V."/>
            <person name="Holt S."/>
            <person name="Cochrane G."/>
            <person name="Meng A."/>
            <person name="Brown T."/>
            <person name="Cohen L."/>
        </authorList>
    </citation>
    <scope>NUCLEOTIDE SEQUENCE</scope>
    <source>
        <strain evidence="1">CCMP1510</strain>
    </source>
</reference>
<name>A0A7S3NMF5_9STRA</name>
<dbReference type="AlphaFoldDB" id="A0A7S3NMF5"/>
<evidence type="ECO:0008006" key="2">
    <source>
        <dbReference type="Google" id="ProtNLM"/>
    </source>
</evidence>
<protein>
    <recommendedName>
        <fullName evidence="2">TROVE domain-containing protein</fullName>
    </recommendedName>
</protein>
<dbReference type="InterPro" id="IPR036465">
    <property type="entry name" value="vWFA_dom_sf"/>
</dbReference>
<sequence length="584" mass="64515">MSVNKLFKQATTVVADHVATAKSDPKAYAAEIKKLVSAGIDLSSATRAVACALCWATDERETAKWMLTMASKSVMTLPEVVKMLKLLDAPRRARQAAKKVETVTRPAKKAKLTKAAAETAKDDFSQEFAEYHGATGALMKLLRRKWLRRFTSDELEYFALAMPSLALWREFADLVHPAPGDFTVEWFLPFVYGSEAPKESLVALVRNGELSSAADAEKALSKRPGLANCYSYLRQVLPAAELSAAGPALAGAMPLAEAIWWYEELIAKASFTEIKKLNHTIKQRLEAGEPLETREKTERTSYGKLMERLLYLRRKKVPFIDAFAQRAETERIASTPAALAKLKDRARVVVFGDASSSMQVAIDAAAIVASALGSALDADLSFFDSRAKRYTTPKTVSETLACADKVRANGTTAPAACLWEYYSRSEQVDLFVVVTDEEENSDHKGKWSRQRGAAGSFFFADLFEKYLTDVNPHANLFFVSFLKSTTSEGQMVTELTNRDLSEKVTQFRFDPNRPDLSKFTSLLANLTLILQDQLGFYSDDEVDDSTTPPSLPLDEDVISVATSAVTTSMTLTDDSFVFVPPTRK</sequence>
<gene>
    <name evidence="1" type="ORF">ALAG00032_LOCUS10812</name>
</gene>
<dbReference type="SUPFAM" id="SSF53300">
    <property type="entry name" value="vWA-like"/>
    <property type="match status" value="1"/>
</dbReference>
<dbReference type="EMBL" id="HBIJ01016232">
    <property type="protein sequence ID" value="CAE0370048.1"/>
    <property type="molecule type" value="Transcribed_RNA"/>
</dbReference>
<organism evidence="1">
    <name type="scientific">Aureoumbra lagunensis</name>
    <dbReference type="NCBI Taxonomy" id="44058"/>
    <lineage>
        <taxon>Eukaryota</taxon>
        <taxon>Sar</taxon>
        <taxon>Stramenopiles</taxon>
        <taxon>Ochrophyta</taxon>
        <taxon>Pelagophyceae</taxon>
        <taxon>Pelagomonadales</taxon>
        <taxon>Aureoumbra</taxon>
    </lineage>
</organism>
<accession>A0A7S3NMF5</accession>